<evidence type="ECO:0000256" key="9">
    <source>
        <dbReference type="ARBA" id="ARBA00031306"/>
    </source>
</evidence>
<dbReference type="InterPro" id="IPR003374">
    <property type="entry name" value="ApbE-like_sf"/>
</dbReference>
<dbReference type="PANTHER" id="PTHR30040:SF2">
    <property type="entry name" value="FAD:PROTEIN FMN TRANSFERASE"/>
    <property type="match status" value="1"/>
</dbReference>
<evidence type="ECO:0000256" key="8">
    <source>
        <dbReference type="ARBA" id="ARBA00022842"/>
    </source>
</evidence>
<evidence type="ECO:0000256" key="3">
    <source>
        <dbReference type="ARBA" id="ARBA00016337"/>
    </source>
</evidence>
<dbReference type="EC" id="2.7.1.180" evidence="2"/>
<comment type="cofactor">
    <cofactor evidence="1">
        <name>Mg(2+)</name>
        <dbReference type="ChEBI" id="CHEBI:18420"/>
    </cofactor>
</comment>
<evidence type="ECO:0000256" key="6">
    <source>
        <dbReference type="ARBA" id="ARBA00022723"/>
    </source>
</evidence>
<evidence type="ECO:0000313" key="11">
    <source>
        <dbReference type="EMBL" id="CAB4683765.1"/>
    </source>
</evidence>
<dbReference type="GO" id="GO:0046872">
    <property type="term" value="F:metal ion binding"/>
    <property type="evidence" value="ECO:0007669"/>
    <property type="project" value="UniProtKB-KW"/>
</dbReference>
<keyword evidence="8" id="KW-0460">Magnesium</keyword>
<proteinExistence type="predicted"/>
<reference evidence="11" key="1">
    <citation type="submission" date="2020-05" db="EMBL/GenBank/DDBJ databases">
        <authorList>
            <person name="Chiriac C."/>
            <person name="Salcher M."/>
            <person name="Ghai R."/>
            <person name="Kavagutti S V."/>
        </authorList>
    </citation>
    <scope>NUCLEOTIDE SEQUENCE</scope>
</reference>
<comment type="catalytic activity">
    <reaction evidence="10">
        <text>L-threonyl-[protein] + FAD = FMN-L-threonyl-[protein] + AMP + H(+)</text>
        <dbReference type="Rhea" id="RHEA:36847"/>
        <dbReference type="Rhea" id="RHEA-COMP:11060"/>
        <dbReference type="Rhea" id="RHEA-COMP:11061"/>
        <dbReference type="ChEBI" id="CHEBI:15378"/>
        <dbReference type="ChEBI" id="CHEBI:30013"/>
        <dbReference type="ChEBI" id="CHEBI:57692"/>
        <dbReference type="ChEBI" id="CHEBI:74257"/>
        <dbReference type="ChEBI" id="CHEBI:456215"/>
        <dbReference type="EC" id="2.7.1.180"/>
    </reaction>
</comment>
<dbReference type="PANTHER" id="PTHR30040">
    <property type="entry name" value="THIAMINE BIOSYNTHESIS LIPOPROTEIN APBE"/>
    <property type="match status" value="1"/>
</dbReference>
<evidence type="ECO:0000256" key="1">
    <source>
        <dbReference type="ARBA" id="ARBA00001946"/>
    </source>
</evidence>
<evidence type="ECO:0000256" key="2">
    <source>
        <dbReference type="ARBA" id="ARBA00011955"/>
    </source>
</evidence>
<dbReference type="InterPro" id="IPR024932">
    <property type="entry name" value="ApbE"/>
</dbReference>
<name>A0A6J6NGN5_9ZZZZ</name>
<protein>
    <recommendedName>
        <fullName evidence="3">FAD:protein FMN transferase</fullName>
        <ecNumber evidence="2">2.7.1.180</ecNumber>
    </recommendedName>
    <alternativeName>
        <fullName evidence="9">Flavin transferase</fullName>
    </alternativeName>
</protein>
<dbReference type="SUPFAM" id="SSF143631">
    <property type="entry name" value="ApbE-like"/>
    <property type="match status" value="1"/>
</dbReference>
<organism evidence="11">
    <name type="scientific">freshwater metagenome</name>
    <dbReference type="NCBI Taxonomy" id="449393"/>
    <lineage>
        <taxon>unclassified sequences</taxon>
        <taxon>metagenomes</taxon>
        <taxon>ecological metagenomes</taxon>
    </lineage>
</organism>
<dbReference type="AlphaFoldDB" id="A0A6J6NGN5"/>
<keyword evidence="4" id="KW-0285">Flavoprotein</keyword>
<gene>
    <name evidence="11" type="ORF">UFOPK2373_00414</name>
</gene>
<evidence type="ECO:0000256" key="5">
    <source>
        <dbReference type="ARBA" id="ARBA00022679"/>
    </source>
</evidence>
<dbReference type="GO" id="GO:0016740">
    <property type="term" value="F:transferase activity"/>
    <property type="evidence" value="ECO:0007669"/>
    <property type="project" value="UniProtKB-KW"/>
</dbReference>
<evidence type="ECO:0000256" key="7">
    <source>
        <dbReference type="ARBA" id="ARBA00022827"/>
    </source>
</evidence>
<dbReference type="EMBL" id="CAEZXL010000051">
    <property type="protein sequence ID" value="CAB4683765.1"/>
    <property type="molecule type" value="Genomic_DNA"/>
</dbReference>
<accession>A0A6J6NGN5</accession>
<dbReference type="Gene3D" id="3.10.520.10">
    <property type="entry name" value="ApbE-like domains"/>
    <property type="match status" value="2"/>
</dbReference>
<dbReference type="Pfam" id="PF02424">
    <property type="entry name" value="ApbE"/>
    <property type="match status" value="1"/>
</dbReference>
<evidence type="ECO:0000256" key="10">
    <source>
        <dbReference type="ARBA" id="ARBA00048540"/>
    </source>
</evidence>
<keyword evidence="7" id="KW-0274">FAD</keyword>
<keyword evidence="5" id="KW-0808">Transferase</keyword>
<evidence type="ECO:0000256" key="4">
    <source>
        <dbReference type="ARBA" id="ARBA00022630"/>
    </source>
</evidence>
<keyword evidence="6" id="KW-0479">Metal-binding</keyword>
<sequence>MSEVKEFRHTEFCMGTVFRFVGRTDLDATKAIDEAVAILHEADSIFSLYKQDSPLSKLARGETSVADCDPVVSDIWDLCEKWTEETEGWFTAFTAEHTFDPSGVVKTWAANRAAEKLEQFGITDFAMNAGGDIRLSKAITPGFAMRIGISTPVTIASAEAGVLTVVDLNDSNYRAVATSGTAERGEHIWNPKTNSWANQLAQVTVVAEELVTADVWATALFAAGDQALALAERHGVQALFVDLEGTLSCTKGFTELLRPV</sequence>